<evidence type="ECO:0000259" key="7">
    <source>
        <dbReference type="Pfam" id="PF02811"/>
    </source>
</evidence>
<comment type="caution">
    <text evidence="11">The sequence shown here is derived from an EMBL/GenBank/DDBJ whole genome shotgun (WGS) entry which is preliminary data.</text>
</comment>
<evidence type="ECO:0000256" key="6">
    <source>
        <dbReference type="ARBA" id="ARBA00049244"/>
    </source>
</evidence>
<name>A0A553IJC5_ACHLA</name>
<keyword evidence="3" id="KW-0548">Nucleotidyltransferase</keyword>
<dbReference type="RefSeq" id="WP_083234318.1">
    <property type="nucleotide sequence ID" value="NZ_NELN02000001.1"/>
</dbReference>
<evidence type="ECO:0000256" key="2">
    <source>
        <dbReference type="ARBA" id="ARBA00022679"/>
    </source>
</evidence>
<proteinExistence type="predicted"/>
<evidence type="ECO:0000259" key="10">
    <source>
        <dbReference type="Pfam" id="PF17657"/>
    </source>
</evidence>
<dbReference type="SUPFAM" id="SSF89550">
    <property type="entry name" value="PHP domain-like"/>
    <property type="match status" value="1"/>
</dbReference>
<keyword evidence="5" id="KW-0239">DNA-directed DNA polymerase</keyword>
<evidence type="ECO:0000256" key="4">
    <source>
        <dbReference type="ARBA" id="ARBA00022705"/>
    </source>
</evidence>
<evidence type="ECO:0000256" key="1">
    <source>
        <dbReference type="ARBA" id="ARBA00012417"/>
    </source>
</evidence>
<sequence length="982" mass="113070">MTNLIGSLYTQSSYSILKSTLHLETIFKHAKQENLDFVAITDDNNLHGLYKALVLSKKYQIPLILGFQKTFKVLGYDLDLLIYAQNDEALKSLIELNSLTARTPDIPFESCVQLLNKLIIVLPSTQSFIYQHYEMSERIYEVISSLHKSLKNFYLGLGNATDFEVDKITPILKKIALNEDLKYLPTYQQSYEDEENKTTYDIVNTIKDSQFKSLNVSMHLLSKNELVKKYEQEKNIFKNVDAVFGRVNYTYIDNTQSLPVFPTKDNVESHIYLYALAHKGLEKRLENSGVRKSTDYIQRLNEELEVIHQMGYDDYFLIVYDFVRFAKTNDILVGPGRGSAAGSLVAYCLGITEVDPIQYDLLFERFLNIDRKSMPDIDLDFPDVKRDLVIDYVKEKYGLNHVVTMTTFTNLTTKTSMRDIARQMNLSQERINAIIASHTKGILDESDREAQKLVKVASTIEGIPRQTGTHPAGIILSKQDLTTLVPLMNGPKDIYQSQLEASDLESLGFLKIDFLGLKNLTMIEDILKLEQNKLKLSDMPLDDKKTFELLSNADVEGVFQLESQGMRNVIRKLRPSHFEDIVALLALFRPGPMQFIDDYIKRRHGDTYEKLDSDIDEILKPTYGIIVYQEQIMKIFQVYAGYKLSEADIIRRAISKKNRDMIDREKARFIEKSVRLNRDAETAEKIYNHIEKFADYGFNRSHSVAYAFIAYYMAYLKTHYYASFISVLMSQNTSNTAYLKELVLDAQNKGLVVYPPNINLSKLDFIPYKSGILAPLTMIKGIGLTTAKKIVELQPFDSYDHFKEKVFKVLNEKSIEILIHANALDVFGLNHKELLDQNNLNQTGFEQFLDDYKKTRLEELPFNTLKEKEIEVLGFNLKYLKDEVLIRLNETHKLKPLSLKEQSIRTIGMIESVKIITTKKGDEMAFITFSNGISLDLTVFPNQYKSYKELLSDTYVYIEATKDQTQAVENKYIINKIKKVKV</sequence>
<dbReference type="InterPro" id="IPR016195">
    <property type="entry name" value="Pol/histidinol_Pase-like"/>
</dbReference>
<feature type="domain" description="Bacterial DNA polymerase III alpha subunit NTPase" evidence="8">
    <location>
        <begin position="272"/>
        <end position="516"/>
    </location>
</feature>
<dbReference type="GO" id="GO:0003887">
    <property type="term" value="F:DNA-directed DNA polymerase activity"/>
    <property type="evidence" value="ECO:0007669"/>
    <property type="project" value="UniProtKB-KW"/>
</dbReference>
<evidence type="ECO:0000313" key="11">
    <source>
        <dbReference type="EMBL" id="TRY00310.1"/>
    </source>
</evidence>
<dbReference type="PANTHER" id="PTHR32294:SF0">
    <property type="entry name" value="DNA POLYMERASE III SUBUNIT ALPHA"/>
    <property type="match status" value="1"/>
</dbReference>
<dbReference type="Proteomes" id="UP000315938">
    <property type="component" value="Unassembled WGS sequence"/>
</dbReference>
<protein>
    <recommendedName>
        <fullName evidence="1">DNA-directed DNA polymerase</fullName>
        <ecNumber evidence="1">2.7.7.7</ecNumber>
    </recommendedName>
</protein>
<dbReference type="InterPro" id="IPR029460">
    <property type="entry name" value="DNAPol_HHH"/>
</dbReference>
<dbReference type="GO" id="GO:0008408">
    <property type="term" value="F:3'-5' exonuclease activity"/>
    <property type="evidence" value="ECO:0007669"/>
    <property type="project" value="InterPro"/>
</dbReference>
<evidence type="ECO:0000259" key="9">
    <source>
        <dbReference type="Pfam" id="PF14579"/>
    </source>
</evidence>
<dbReference type="Gene3D" id="1.10.150.870">
    <property type="match status" value="1"/>
</dbReference>
<keyword evidence="2" id="KW-0808">Transferase</keyword>
<dbReference type="Gene3D" id="3.20.20.140">
    <property type="entry name" value="Metal-dependent hydrolases"/>
    <property type="match status" value="1"/>
</dbReference>
<dbReference type="Pfam" id="PF02811">
    <property type="entry name" value="PHP"/>
    <property type="match status" value="1"/>
</dbReference>
<dbReference type="InterPro" id="IPR004805">
    <property type="entry name" value="DnaE2/DnaE/PolC"/>
</dbReference>
<dbReference type="EC" id="2.7.7.7" evidence="1"/>
<evidence type="ECO:0000256" key="3">
    <source>
        <dbReference type="ARBA" id="ARBA00022695"/>
    </source>
</evidence>
<dbReference type="AlphaFoldDB" id="A0A553IJC5"/>
<dbReference type="Pfam" id="PF07733">
    <property type="entry name" value="DNA_pol3_alpha"/>
    <property type="match status" value="1"/>
</dbReference>
<evidence type="ECO:0000256" key="5">
    <source>
        <dbReference type="ARBA" id="ARBA00022932"/>
    </source>
</evidence>
<evidence type="ECO:0000259" key="8">
    <source>
        <dbReference type="Pfam" id="PF07733"/>
    </source>
</evidence>
<dbReference type="Pfam" id="PF17657">
    <property type="entry name" value="DNA_pol3_finger"/>
    <property type="match status" value="1"/>
</dbReference>
<dbReference type="PANTHER" id="PTHR32294">
    <property type="entry name" value="DNA POLYMERASE III SUBUNIT ALPHA"/>
    <property type="match status" value="1"/>
</dbReference>
<comment type="catalytic activity">
    <reaction evidence="6">
        <text>DNA(n) + a 2'-deoxyribonucleoside 5'-triphosphate = DNA(n+1) + diphosphate</text>
        <dbReference type="Rhea" id="RHEA:22508"/>
        <dbReference type="Rhea" id="RHEA-COMP:17339"/>
        <dbReference type="Rhea" id="RHEA-COMP:17340"/>
        <dbReference type="ChEBI" id="CHEBI:33019"/>
        <dbReference type="ChEBI" id="CHEBI:61560"/>
        <dbReference type="ChEBI" id="CHEBI:173112"/>
        <dbReference type="EC" id="2.7.7.7"/>
    </reaction>
</comment>
<feature type="domain" description="PHP" evidence="7">
    <location>
        <begin position="9"/>
        <end position="155"/>
    </location>
</feature>
<dbReference type="EMBL" id="VKID01000001">
    <property type="protein sequence ID" value="TRY00310.1"/>
    <property type="molecule type" value="Genomic_DNA"/>
</dbReference>
<dbReference type="InterPro" id="IPR011708">
    <property type="entry name" value="DNA_pol3_alpha_NTPase_dom"/>
</dbReference>
<dbReference type="NCBIfam" id="TIGR00594">
    <property type="entry name" value="polc"/>
    <property type="match status" value="1"/>
</dbReference>
<dbReference type="InterPro" id="IPR040982">
    <property type="entry name" value="DNA_pol3_finger"/>
</dbReference>
<dbReference type="Pfam" id="PF14579">
    <property type="entry name" value="HHH_6"/>
    <property type="match status" value="1"/>
</dbReference>
<dbReference type="InterPro" id="IPR004013">
    <property type="entry name" value="PHP_dom"/>
</dbReference>
<dbReference type="CDD" id="cd04485">
    <property type="entry name" value="DnaE_OBF"/>
    <property type="match status" value="1"/>
</dbReference>
<evidence type="ECO:0000313" key="12">
    <source>
        <dbReference type="Proteomes" id="UP000315938"/>
    </source>
</evidence>
<reference evidence="11 12" key="1">
    <citation type="submission" date="2019-07" db="EMBL/GenBank/DDBJ databases">
        <title>Genome sequence of Acholeplasma laidlawii strain with increased resistance to erythromycin.</title>
        <authorList>
            <person name="Medvedeva E.S."/>
            <person name="Baranova N.B."/>
            <person name="Siniagina M.N."/>
            <person name="Mouzykantov A."/>
            <person name="Chernova O.A."/>
            <person name="Chernov V.M."/>
        </authorList>
    </citation>
    <scope>NUCLEOTIDE SEQUENCE [LARGE SCALE GENOMIC DNA]</scope>
    <source>
        <strain evidence="11 12">PG8REry</strain>
    </source>
</reference>
<organism evidence="11 12">
    <name type="scientific">Acholeplasma laidlawii</name>
    <dbReference type="NCBI Taxonomy" id="2148"/>
    <lineage>
        <taxon>Bacteria</taxon>
        <taxon>Bacillati</taxon>
        <taxon>Mycoplasmatota</taxon>
        <taxon>Mollicutes</taxon>
        <taxon>Acholeplasmatales</taxon>
        <taxon>Acholeplasmataceae</taxon>
        <taxon>Acholeplasma</taxon>
    </lineage>
</organism>
<dbReference type="GO" id="GO:0006260">
    <property type="term" value="P:DNA replication"/>
    <property type="evidence" value="ECO:0007669"/>
    <property type="project" value="UniProtKB-KW"/>
</dbReference>
<feature type="domain" description="DNA polymerase III alpha subunit finger" evidence="10">
    <location>
        <begin position="519"/>
        <end position="674"/>
    </location>
</feature>
<gene>
    <name evidence="11" type="ORF">FNV44_04480</name>
</gene>
<feature type="domain" description="DNA polymerase helix-hairpin-helix motif" evidence="9">
    <location>
        <begin position="750"/>
        <end position="834"/>
    </location>
</feature>
<accession>A0A553IJC5</accession>
<keyword evidence="4" id="KW-0235">DNA replication</keyword>